<accession>A0A3M7P351</accession>
<dbReference type="OrthoDB" id="10612944at2759"/>
<keyword evidence="2" id="KW-1185">Reference proteome</keyword>
<evidence type="ECO:0000313" key="1">
    <source>
        <dbReference type="EMBL" id="RMZ93541.1"/>
    </source>
</evidence>
<organism evidence="1 2">
    <name type="scientific">Brachionus plicatilis</name>
    <name type="common">Marine rotifer</name>
    <name type="synonym">Brachionus muelleri</name>
    <dbReference type="NCBI Taxonomy" id="10195"/>
    <lineage>
        <taxon>Eukaryota</taxon>
        <taxon>Metazoa</taxon>
        <taxon>Spiralia</taxon>
        <taxon>Gnathifera</taxon>
        <taxon>Rotifera</taxon>
        <taxon>Eurotatoria</taxon>
        <taxon>Monogononta</taxon>
        <taxon>Pseudotrocha</taxon>
        <taxon>Ploima</taxon>
        <taxon>Brachionidae</taxon>
        <taxon>Brachionus</taxon>
    </lineage>
</organism>
<evidence type="ECO:0000313" key="2">
    <source>
        <dbReference type="Proteomes" id="UP000276133"/>
    </source>
</evidence>
<dbReference type="Proteomes" id="UP000276133">
    <property type="component" value="Unassembled WGS sequence"/>
</dbReference>
<comment type="caution">
    <text evidence="1">The sequence shown here is derived from an EMBL/GenBank/DDBJ whole genome shotgun (WGS) entry which is preliminary data.</text>
</comment>
<name>A0A3M7P351_BRAPC</name>
<proteinExistence type="predicted"/>
<sequence>MTEIKFLSTCINIQTYLNMSKQTKKAFDPDENMNRSDSREFLKLVSLNNFPVNIDQLLSNCNQTSAQLPQFKQTIKIKIKSYLPDLFFSSGCHVRPVFYLTKLDQPVNFKHKIEQTRLITSDRSAIHEIVTEVELPVFFKNEMRIFYFYQLETYENGQYLYKTEQLLEKNRFIRYINTSAFLVRKNDSRDLIIPKNIIDDIDGILLFGDLNNLVQMRKNVIELHFPIQFLNDDAILSDHVQFKKLISFFTNCYQSLVLLDIKYEDLFKKFLLTEFNKFISEVRTEAVLKSDSEYLSLLTIFYFSRRFKINLDFGEIFRLHNVNRHEYLKNVKDFFLIDDNSYKTKSSINGR</sequence>
<gene>
    <name evidence="1" type="ORF">BpHYR1_015534</name>
</gene>
<reference evidence="1 2" key="1">
    <citation type="journal article" date="2018" name="Sci. Rep.">
        <title>Genomic signatures of local adaptation to the degree of environmental predictability in rotifers.</title>
        <authorList>
            <person name="Franch-Gras L."/>
            <person name="Hahn C."/>
            <person name="Garcia-Roger E.M."/>
            <person name="Carmona M.J."/>
            <person name="Serra M."/>
            <person name="Gomez A."/>
        </authorList>
    </citation>
    <scope>NUCLEOTIDE SEQUENCE [LARGE SCALE GENOMIC DNA]</scope>
    <source>
        <strain evidence="1">HYR1</strain>
    </source>
</reference>
<protein>
    <submittedName>
        <fullName evidence="1">Uncharacterized protein</fullName>
    </submittedName>
</protein>
<dbReference type="EMBL" id="REGN01013733">
    <property type="protein sequence ID" value="RMZ93541.1"/>
    <property type="molecule type" value="Genomic_DNA"/>
</dbReference>
<dbReference type="AlphaFoldDB" id="A0A3M7P351"/>